<dbReference type="SUPFAM" id="SSF81606">
    <property type="entry name" value="PP2C-like"/>
    <property type="match status" value="1"/>
</dbReference>
<evidence type="ECO:0000259" key="2">
    <source>
        <dbReference type="SMART" id="SM00331"/>
    </source>
</evidence>
<name>A0ABU7SFW1_9ACTN</name>
<sequence length="322" mass="32721">MHRSPVTGPDRMPAEGDVSRSYPLAGHRLTVAGGSRVGQRYSANFDVLHVDPVLPFLAVADGMGDGRGSTVAGGTTMETMVAGVRAAAPDVGPGQLRAAMARAQSRVRAAGAELNELTGCTFTGLVVVPPATGPVDAGPTPAAGGAVGEAPSPTGSGVSGDGGGARRTAPIARAAPAGTAADPVGVTELAGWLVQIGDSRAYRLRDGLLELLTVDHTAAWLGAVYGWYPADSPAAAAARYQLTRYVGHPAMPEPDLLNVTLRPGDVYCLCTDGVAEQLDYQRLASRLGATGSLAETVRGILADTLVAGGRDNATAAVLRVEH</sequence>
<feature type="region of interest" description="Disordered" evidence="1">
    <location>
        <begin position="136"/>
        <end position="165"/>
    </location>
</feature>
<dbReference type="Proteomes" id="UP001339911">
    <property type="component" value="Unassembled WGS sequence"/>
</dbReference>
<evidence type="ECO:0000259" key="3">
    <source>
        <dbReference type="SMART" id="SM00332"/>
    </source>
</evidence>
<dbReference type="InterPro" id="IPR001932">
    <property type="entry name" value="PPM-type_phosphatase-like_dom"/>
</dbReference>
<dbReference type="Gene3D" id="3.60.40.10">
    <property type="entry name" value="PPM-type phosphatase domain"/>
    <property type="match status" value="2"/>
</dbReference>
<dbReference type="SMART" id="SM00332">
    <property type="entry name" value="PP2Cc"/>
    <property type="match status" value="1"/>
</dbReference>
<feature type="domain" description="PPM-type phosphatase" evidence="3">
    <location>
        <begin position="21"/>
        <end position="318"/>
    </location>
</feature>
<dbReference type="SMART" id="SM00331">
    <property type="entry name" value="PP2C_SIG"/>
    <property type="match status" value="1"/>
</dbReference>
<comment type="caution">
    <text evidence="4">The sequence shown here is derived from an EMBL/GenBank/DDBJ whole genome shotgun (WGS) entry which is preliminary data.</text>
</comment>
<feature type="domain" description="PPM-type phosphatase" evidence="2">
    <location>
        <begin position="35"/>
        <end position="320"/>
    </location>
</feature>
<accession>A0ABU7SFW1</accession>
<evidence type="ECO:0000313" key="5">
    <source>
        <dbReference type="Proteomes" id="UP001339911"/>
    </source>
</evidence>
<feature type="region of interest" description="Disordered" evidence="1">
    <location>
        <begin position="1"/>
        <end position="21"/>
    </location>
</feature>
<evidence type="ECO:0000313" key="4">
    <source>
        <dbReference type="EMBL" id="MEE6308844.1"/>
    </source>
</evidence>
<dbReference type="RefSeq" id="WP_331209132.1">
    <property type="nucleotide sequence ID" value="NZ_JAZGQL010000013.1"/>
</dbReference>
<protein>
    <submittedName>
        <fullName evidence="4">Serine/threonine-protein phosphatase</fullName>
    </submittedName>
</protein>
<dbReference type="EMBL" id="JAZGQL010000013">
    <property type="protein sequence ID" value="MEE6308844.1"/>
    <property type="molecule type" value="Genomic_DNA"/>
</dbReference>
<reference evidence="4 5" key="1">
    <citation type="submission" date="2024-01" db="EMBL/GenBank/DDBJ databases">
        <title>Genome insights into Plantactinospora veratri sp. nov.</title>
        <authorList>
            <person name="Wang L."/>
        </authorList>
    </citation>
    <scope>NUCLEOTIDE SEQUENCE [LARGE SCALE GENOMIC DNA]</scope>
    <source>
        <strain evidence="4 5">NEAU-FHS4</strain>
    </source>
</reference>
<dbReference type="InterPro" id="IPR036457">
    <property type="entry name" value="PPM-type-like_dom_sf"/>
</dbReference>
<gene>
    <name evidence="4" type="ORF">V1634_18590</name>
</gene>
<proteinExistence type="predicted"/>
<evidence type="ECO:0000256" key="1">
    <source>
        <dbReference type="SAM" id="MobiDB-lite"/>
    </source>
</evidence>
<organism evidence="4 5">
    <name type="scientific">Plantactinospora veratri</name>
    <dbReference type="NCBI Taxonomy" id="1436122"/>
    <lineage>
        <taxon>Bacteria</taxon>
        <taxon>Bacillati</taxon>
        <taxon>Actinomycetota</taxon>
        <taxon>Actinomycetes</taxon>
        <taxon>Micromonosporales</taxon>
        <taxon>Micromonosporaceae</taxon>
        <taxon>Plantactinospora</taxon>
    </lineage>
</organism>
<keyword evidence="5" id="KW-1185">Reference proteome</keyword>